<dbReference type="AlphaFoldDB" id="A0A9P6JRZ6"/>
<evidence type="ECO:0000256" key="2">
    <source>
        <dbReference type="SAM" id="SignalP"/>
    </source>
</evidence>
<dbReference type="OrthoDB" id="1859733at2759"/>
<dbReference type="PANTHER" id="PTHR35567">
    <property type="entry name" value="MALATE DEHYDROGENASE (AFU_ORTHOLOGUE AFUA_2G13800)"/>
    <property type="match status" value="1"/>
</dbReference>
<dbReference type="Proteomes" id="UP000807306">
    <property type="component" value="Unassembled WGS sequence"/>
</dbReference>
<dbReference type="PANTHER" id="PTHR35567:SF1">
    <property type="entry name" value="CONSERVED FUNGAL PROTEIN (AFU_ORTHOLOGUE AFUA_1G14230)"/>
    <property type="match status" value="1"/>
</dbReference>
<feature type="chain" id="PRO_5040298038" description="Malate dehydrogenase" evidence="2">
    <location>
        <begin position="18"/>
        <end position="263"/>
    </location>
</feature>
<organism evidence="3 4">
    <name type="scientific">Crepidotus variabilis</name>
    <dbReference type="NCBI Taxonomy" id="179855"/>
    <lineage>
        <taxon>Eukaryota</taxon>
        <taxon>Fungi</taxon>
        <taxon>Dikarya</taxon>
        <taxon>Basidiomycota</taxon>
        <taxon>Agaricomycotina</taxon>
        <taxon>Agaricomycetes</taxon>
        <taxon>Agaricomycetidae</taxon>
        <taxon>Agaricales</taxon>
        <taxon>Agaricineae</taxon>
        <taxon>Crepidotaceae</taxon>
        <taxon>Crepidotus</taxon>
    </lineage>
</organism>
<evidence type="ECO:0008006" key="5">
    <source>
        <dbReference type="Google" id="ProtNLM"/>
    </source>
</evidence>
<evidence type="ECO:0000256" key="1">
    <source>
        <dbReference type="SAM" id="MobiDB-lite"/>
    </source>
</evidence>
<feature type="signal peptide" evidence="2">
    <location>
        <begin position="1"/>
        <end position="17"/>
    </location>
</feature>
<sequence length="263" mass="26884">MSPITLITLVLATFAAALPATDVRPGGPGGPFGGPPSIPRPVQPIPFPSKFPIPSRPGFPVPSPPAVSPQPGRPGQALTCDTSNAVLTVPPGQTTLPAPSGKPSFVMFGVGTQNYTCGAAGTYTSTGAVAQLFDLSCLASKNQAAFNADIITAAPGEAKLGQHYFQKNDAGALSPVWDFRGDSAKGNANAFVLAAKKGNVAAPTGAQDVDWLFLQSVSGNLATSIYRAQTKGGQPPASCTPGTPDITVPYTSRYWLYGGSVQV</sequence>
<feature type="compositionally biased region" description="Pro residues" evidence="1">
    <location>
        <begin position="33"/>
        <end position="72"/>
    </location>
</feature>
<evidence type="ECO:0000313" key="3">
    <source>
        <dbReference type="EMBL" id="KAF9530388.1"/>
    </source>
</evidence>
<comment type="caution">
    <text evidence="3">The sequence shown here is derived from an EMBL/GenBank/DDBJ whole genome shotgun (WGS) entry which is preliminary data.</text>
</comment>
<name>A0A9P6JRZ6_9AGAR</name>
<keyword evidence="2" id="KW-0732">Signal</keyword>
<gene>
    <name evidence="3" type="ORF">CPB83DRAFT_850831</name>
</gene>
<dbReference type="Pfam" id="PF11937">
    <property type="entry name" value="DUF3455"/>
    <property type="match status" value="1"/>
</dbReference>
<dbReference type="InterPro" id="IPR021851">
    <property type="entry name" value="DUF3455"/>
</dbReference>
<feature type="region of interest" description="Disordered" evidence="1">
    <location>
        <begin position="22"/>
        <end position="76"/>
    </location>
</feature>
<keyword evidence="4" id="KW-1185">Reference proteome</keyword>
<dbReference type="EMBL" id="MU157840">
    <property type="protein sequence ID" value="KAF9530388.1"/>
    <property type="molecule type" value="Genomic_DNA"/>
</dbReference>
<evidence type="ECO:0000313" key="4">
    <source>
        <dbReference type="Proteomes" id="UP000807306"/>
    </source>
</evidence>
<proteinExistence type="predicted"/>
<accession>A0A9P6JRZ6</accession>
<protein>
    <recommendedName>
        <fullName evidence="5">Malate dehydrogenase</fullName>
    </recommendedName>
</protein>
<reference evidence="3" key="1">
    <citation type="submission" date="2020-11" db="EMBL/GenBank/DDBJ databases">
        <authorList>
            <consortium name="DOE Joint Genome Institute"/>
            <person name="Ahrendt S."/>
            <person name="Riley R."/>
            <person name="Andreopoulos W."/>
            <person name="Labutti K."/>
            <person name="Pangilinan J."/>
            <person name="Ruiz-Duenas F.J."/>
            <person name="Barrasa J.M."/>
            <person name="Sanchez-Garcia M."/>
            <person name="Camarero S."/>
            <person name="Miyauchi S."/>
            <person name="Serrano A."/>
            <person name="Linde D."/>
            <person name="Babiker R."/>
            <person name="Drula E."/>
            <person name="Ayuso-Fernandez I."/>
            <person name="Pacheco R."/>
            <person name="Padilla G."/>
            <person name="Ferreira P."/>
            <person name="Barriuso J."/>
            <person name="Kellner H."/>
            <person name="Castanera R."/>
            <person name="Alfaro M."/>
            <person name="Ramirez L."/>
            <person name="Pisabarro A.G."/>
            <person name="Kuo A."/>
            <person name="Tritt A."/>
            <person name="Lipzen A."/>
            <person name="He G."/>
            <person name="Yan M."/>
            <person name="Ng V."/>
            <person name="Cullen D."/>
            <person name="Martin F."/>
            <person name="Rosso M.-N."/>
            <person name="Henrissat B."/>
            <person name="Hibbett D."/>
            <person name="Martinez A.T."/>
            <person name="Grigoriev I.V."/>
        </authorList>
    </citation>
    <scope>NUCLEOTIDE SEQUENCE</scope>
    <source>
        <strain evidence="3">CBS 506.95</strain>
    </source>
</reference>